<comment type="similarity">
    <text evidence="1">Belongs to the VgrG protein family.</text>
</comment>
<gene>
    <name evidence="4" type="ORF">VPARA_16480</name>
</gene>
<evidence type="ECO:0000259" key="3">
    <source>
        <dbReference type="Pfam" id="PF22178"/>
    </source>
</evidence>
<dbReference type="InterPro" id="IPR037026">
    <property type="entry name" value="Vgr_OB-fold_dom_sf"/>
</dbReference>
<evidence type="ECO:0000256" key="1">
    <source>
        <dbReference type="ARBA" id="ARBA00005558"/>
    </source>
</evidence>
<accession>A0A0H2M4E7</accession>
<dbReference type="Gene3D" id="3.55.50.10">
    <property type="entry name" value="Baseplate protein-like domains"/>
    <property type="match status" value="1"/>
</dbReference>
<evidence type="ECO:0000313" key="5">
    <source>
        <dbReference type="Proteomes" id="UP000035170"/>
    </source>
</evidence>
<dbReference type="InterPro" id="IPR006533">
    <property type="entry name" value="T6SS_Vgr_RhsGE"/>
</dbReference>
<dbReference type="PATRIC" id="fig|34073.19.peg.1690"/>
<comment type="caution">
    <text evidence="4">The sequence shown here is derived from an EMBL/GenBank/DDBJ whole genome shotgun (WGS) entry which is preliminary data.</text>
</comment>
<sequence length="794" mass="86068">MSAFNRGRKLAATSSAMPTFAGMDALEPMRVEGEEALSRPYSYTITLTTPESPDIDARSAANVKLKPLIGEEFSVHVLLDGRAGGAGQERHISGLVTRARFLRLESRRALYEVVIEPWLSLAQRTRDFRIFQNNSVLDTVGEVLGAYGFALSVRATGSYPAREFVVQYGETDYDFVSRLLHEWGLYYYFEHDESSHTMVIVDDMQSHRPFPAGGYEQVPFSAMQASSNEEHCHRFRLAEGLQSGKWVTGDFDFTRPKADLTQTRAMPRRTQHSTREVFAWPGNYAVESEGEQLALARMEEAGAPGQVASGAGNLRGVAAGHRFTLVDHPQDSANADYLVTAARLFLQEAGDTTGQEEFQCNVEFEVIPASNIFRATPDASKPRTTGPQTAVVTGPAGREIWTDQYGRVKLGFHWNRYCTKDESSSCWVRVSSPWAGTNFGGMQIPRIGQEVVVDFEYGDPDRPIITGRVYNADNMPPWELPANATQSGLLSRSSEGGTGENANALRFEDKKGEEQLWLHAEKDQLIEVENDEVHTVGHDRSKTVEHDETNHIKNDRTETVGRNETITVHGKRAETVDGDETVTVKSNRSHSVTGTEALMVTGDQTHTAQANRTASVTGNQNTSVTGTDSLTVTQARTVTAQDTDSWNVALGQTTTIGQAYQVSAKSHIGTYNDAMALNVPAGPASATSQGDFSLTSSAANIYGTAALNMGLFAQGGDFSAVASTNVGVSAEGGTLDTFSSGAMTHASPTSVVLNVEGTTVEVTPGRIVLRAGSATLMLDDAGVTVNGTKIFLNC</sequence>
<dbReference type="RefSeq" id="WP_047784095.1">
    <property type="nucleotide sequence ID" value="NZ_JZWI01000008.1"/>
</dbReference>
<dbReference type="NCBIfam" id="TIGR03361">
    <property type="entry name" value="VI_Rhs_Vgr"/>
    <property type="match status" value="1"/>
</dbReference>
<dbReference type="Pfam" id="PF04717">
    <property type="entry name" value="Phage_base_V"/>
    <property type="match status" value="1"/>
</dbReference>
<organism evidence="4 5">
    <name type="scientific">Variovorax paradoxus</name>
    <dbReference type="NCBI Taxonomy" id="34073"/>
    <lineage>
        <taxon>Bacteria</taxon>
        <taxon>Pseudomonadati</taxon>
        <taxon>Pseudomonadota</taxon>
        <taxon>Betaproteobacteria</taxon>
        <taxon>Burkholderiales</taxon>
        <taxon>Comamonadaceae</taxon>
        <taxon>Variovorax</taxon>
    </lineage>
</organism>
<proteinExistence type="inferred from homology"/>
<dbReference type="SUPFAM" id="SSF69349">
    <property type="entry name" value="Phage fibre proteins"/>
    <property type="match status" value="1"/>
</dbReference>
<dbReference type="InterPro" id="IPR017847">
    <property type="entry name" value="T6SS_RhsGE_Vgr_subset"/>
</dbReference>
<dbReference type="InterPro" id="IPR054030">
    <property type="entry name" value="Gp5_Vgr_C"/>
</dbReference>
<protein>
    <submittedName>
        <fullName evidence="4">Phage-related baseplate assembly protein</fullName>
    </submittedName>
</protein>
<reference evidence="4 5" key="1">
    <citation type="submission" date="2015-03" db="EMBL/GenBank/DDBJ databases">
        <title>Genome sequence of Variovorax paradoxus TBEA6.</title>
        <authorList>
            <person name="Poehlein A."/>
            <person name="Schuldes J."/>
            <person name="Wuebbeler J.H."/>
            <person name="Hiessl S."/>
            <person name="Steinbuechel A."/>
            <person name="Daniel R."/>
        </authorList>
    </citation>
    <scope>NUCLEOTIDE SEQUENCE [LARGE SCALE GENOMIC DNA]</scope>
    <source>
        <strain evidence="4 5">TBEA6</strain>
    </source>
</reference>
<evidence type="ECO:0000259" key="2">
    <source>
        <dbReference type="Pfam" id="PF04717"/>
    </source>
</evidence>
<dbReference type="SUPFAM" id="SSF69279">
    <property type="entry name" value="Phage tail proteins"/>
    <property type="match status" value="2"/>
</dbReference>
<dbReference type="Gene3D" id="2.30.110.50">
    <property type="match status" value="1"/>
</dbReference>
<dbReference type="Pfam" id="PF22178">
    <property type="entry name" value="Gp5_trimer_C"/>
    <property type="match status" value="1"/>
</dbReference>
<dbReference type="NCBIfam" id="TIGR01646">
    <property type="entry name" value="vgr_GE"/>
    <property type="match status" value="1"/>
</dbReference>
<dbReference type="Gene3D" id="2.20.220.20">
    <property type="match status" value="1"/>
</dbReference>
<dbReference type="Proteomes" id="UP000035170">
    <property type="component" value="Unassembled WGS sequence"/>
</dbReference>
<evidence type="ECO:0000313" key="4">
    <source>
        <dbReference type="EMBL" id="KLN56941.1"/>
    </source>
</evidence>
<dbReference type="InterPro" id="IPR006531">
    <property type="entry name" value="Gp5/Vgr_OB"/>
</dbReference>
<dbReference type="AlphaFoldDB" id="A0A0H2M4E7"/>
<dbReference type="Pfam" id="PF05954">
    <property type="entry name" value="Phage_GPD"/>
    <property type="match status" value="1"/>
</dbReference>
<keyword evidence="5" id="KW-1185">Reference proteome</keyword>
<dbReference type="Gene3D" id="4.10.220.110">
    <property type="match status" value="1"/>
</dbReference>
<feature type="domain" description="Gp5/Type VI secretion system Vgr protein OB-fold" evidence="2">
    <location>
        <begin position="403"/>
        <end position="470"/>
    </location>
</feature>
<feature type="domain" description="Gp5/Type VI secretion system Vgr C-terminal trimerisation" evidence="3">
    <location>
        <begin position="487"/>
        <end position="599"/>
    </location>
</feature>
<name>A0A0H2M4E7_VARPD</name>
<dbReference type="Gene3D" id="2.40.50.230">
    <property type="entry name" value="Gp5 N-terminal domain"/>
    <property type="match status" value="1"/>
</dbReference>
<dbReference type="SUPFAM" id="SSF69255">
    <property type="entry name" value="gp5 N-terminal domain-like"/>
    <property type="match status" value="1"/>
</dbReference>
<dbReference type="EMBL" id="JZWI01000008">
    <property type="protein sequence ID" value="KLN56941.1"/>
    <property type="molecule type" value="Genomic_DNA"/>
</dbReference>